<evidence type="ECO:0000313" key="2">
    <source>
        <dbReference type="EMBL" id="MFD1037559.1"/>
    </source>
</evidence>
<dbReference type="RefSeq" id="WP_390359692.1">
    <property type="nucleotide sequence ID" value="NZ_JBHTKJ010000007.1"/>
</dbReference>
<dbReference type="Pfam" id="PF01370">
    <property type="entry name" value="Epimerase"/>
    <property type="match status" value="1"/>
</dbReference>
<dbReference type="InterPro" id="IPR001509">
    <property type="entry name" value="Epimerase_deHydtase"/>
</dbReference>
<dbReference type="Proteomes" id="UP001597040">
    <property type="component" value="Unassembled WGS sequence"/>
</dbReference>
<name>A0ABW3LJE3_9BACI</name>
<accession>A0ABW3LJE3</accession>
<protein>
    <submittedName>
        <fullName evidence="2">NAD-dependent epimerase/dehydratase family protein</fullName>
    </submittedName>
</protein>
<dbReference type="InterPro" id="IPR036291">
    <property type="entry name" value="NAD(P)-bd_dom_sf"/>
</dbReference>
<keyword evidence="3" id="KW-1185">Reference proteome</keyword>
<reference evidence="3" key="1">
    <citation type="journal article" date="2019" name="Int. J. Syst. Evol. Microbiol.">
        <title>The Global Catalogue of Microorganisms (GCM) 10K type strain sequencing project: providing services to taxonomists for standard genome sequencing and annotation.</title>
        <authorList>
            <consortium name="The Broad Institute Genomics Platform"/>
            <consortium name="The Broad Institute Genome Sequencing Center for Infectious Disease"/>
            <person name="Wu L."/>
            <person name="Ma J."/>
        </authorList>
    </citation>
    <scope>NUCLEOTIDE SEQUENCE [LARGE SCALE GENOMIC DNA]</scope>
    <source>
        <strain evidence="3">CCUG 56754</strain>
    </source>
</reference>
<dbReference type="EMBL" id="JBHTKJ010000007">
    <property type="protein sequence ID" value="MFD1037559.1"/>
    <property type="molecule type" value="Genomic_DNA"/>
</dbReference>
<evidence type="ECO:0000313" key="3">
    <source>
        <dbReference type="Proteomes" id="UP001597040"/>
    </source>
</evidence>
<organism evidence="2 3">
    <name type="scientific">Virgibacillus byunsanensis</name>
    <dbReference type="NCBI Taxonomy" id="570945"/>
    <lineage>
        <taxon>Bacteria</taxon>
        <taxon>Bacillati</taxon>
        <taxon>Bacillota</taxon>
        <taxon>Bacilli</taxon>
        <taxon>Bacillales</taxon>
        <taxon>Bacillaceae</taxon>
        <taxon>Virgibacillus</taxon>
    </lineage>
</organism>
<evidence type="ECO:0000259" key="1">
    <source>
        <dbReference type="Pfam" id="PF01370"/>
    </source>
</evidence>
<dbReference type="Gene3D" id="3.40.50.720">
    <property type="entry name" value="NAD(P)-binding Rossmann-like Domain"/>
    <property type="match status" value="1"/>
</dbReference>
<sequence length="338" mass="37761">MQTIEELDEIMTKPSPRLINDLKQISGDIMILGVGGKMGPSLAKLTKRAIDEAALEKKVIGVSRFSSGPLQKELESFGIKTITADLLNDKELQALPDVKNIIFMAGKKFGTMGNEHVTWGMNTYLPGRVAEKFSNSNIVVFSSGNIYPFVDITKGGCTEHTPTNPIGEYAQSCLGRERVFTHFAKKNNTPILLYRLNYAIDMRYGVLLEVAKQVYEEKPVDLRTGHVNVIWQGDANEFALRSLLHCSTDPAILNITGPETASVRWLAEEFGRHLNKKVSFKNEEAPNALLNNSGKAHKLFGYPSIPLQQMIEWTAKWLQHGGEIMEKPTHFQERQGAF</sequence>
<gene>
    <name evidence="2" type="ORF">ACFQ3N_03855</name>
</gene>
<proteinExistence type="predicted"/>
<feature type="domain" description="NAD-dependent epimerase/dehydratase" evidence="1">
    <location>
        <begin position="29"/>
        <end position="196"/>
    </location>
</feature>
<dbReference type="SUPFAM" id="SSF51735">
    <property type="entry name" value="NAD(P)-binding Rossmann-fold domains"/>
    <property type="match status" value="1"/>
</dbReference>
<comment type="caution">
    <text evidence="2">The sequence shown here is derived from an EMBL/GenBank/DDBJ whole genome shotgun (WGS) entry which is preliminary data.</text>
</comment>